<dbReference type="AlphaFoldDB" id="A0A4Q0MGH5"/>
<dbReference type="Gene3D" id="3.40.50.1820">
    <property type="entry name" value="alpha/beta hydrolase"/>
    <property type="match status" value="1"/>
</dbReference>
<evidence type="ECO:0000259" key="2">
    <source>
        <dbReference type="Pfam" id="PF20434"/>
    </source>
</evidence>
<accession>A0A4Q0MGH5</accession>
<comment type="caution">
    <text evidence="3">The sequence shown here is derived from an EMBL/GenBank/DDBJ whole genome shotgun (WGS) entry which is preliminary data.</text>
</comment>
<evidence type="ECO:0000313" key="4">
    <source>
        <dbReference type="Proteomes" id="UP000290848"/>
    </source>
</evidence>
<feature type="domain" description="BD-FAE-like" evidence="2">
    <location>
        <begin position="60"/>
        <end position="259"/>
    </location>
</feature>
<evidence type="ECO:0000256" key="1">
    <source>
        <dbReference type="ARBA" id="ARBA00022801"/>
    </source>
</evidence>
<evidence type="ECO:0000313" key="3">
    <source>
        <dbReference type="EMBL" id="RXF72580.1"/>
    </source>
</evidence>
<dbReference type="InterPro" id="IPR049492">
    <property type="entry name" value="BD-FAE-like_dom"/>
</dbReference>
<reference evidence="3 4" key="1">
    <citation type="submission" date="2018-12" db="EMBL/GenBank/DDBJ databases">
        <title>The Draft Genome Sequence of the Soil Bacterium Pedobacter tournemirensis R1.</title>
        <authorList>
            <person name="He J."/>
        </authorList>
    </citation>
    <scope>NUCLEOTIDE SEQUENCE [LARGE SCALE GENOMIC DNA]</scope>
    <source>
        <strain evidence="3 4">R1</strain>
    </source>
</reference>
<gene>
    <name evidence="3" type="ORF">EKH83_02330</name>
</gene>
<dbReference type="GO" id="GO:0016787">
    <property type="term" value="F:hydrolase activity"/>
    <property type="evidence" value="ECO:0007669"/>
    <property type="project" value="UniProtKB-KW"/>
</dbReference>
<dbReference type="InterPro" id="IPR029058">
    <property type="entry name" value="AB_hydrolase_fold"/>
</dbReference>
<dbReference type="Pfam" id="PF20434">
    <property type="entry name" value="BD-FAE"/>
    <property type="match status" value="1"/>
</dbReference>
<name>A0A4Q0MGH5_9SPHI</name>
<sequence length="304" mass="33332">MYKIIFTLFCTLILMKGSTQTVIALYNGEIPGSIKGNEKEEKNTDASGMIRYGKVSEPTLEIHLPPAGKANGAAVVIVPGGGYHIVSYTNEGTDIAAEFNKMGVAAFILKYRLPSDAIMKDKTTGPLQDAQQALKVVRSRAKEWSLDINKVGIIGFSAGGHLASTAGTHFNKSYTENKEKTNLRPDFMILVYPVISLSDSLMHKGSRDNLLGTNPSASLITEFSNELQITPQTPPTMLIHSADDKTVKIANSLVFYENLLKNNVSAEMHLYPKGGHGYGIRPNRSPDHWTDRVEHWLKGLGMIK</sequence>
<dbReference type="EMBL" id="RXOC01000001">
    <property type="protein sequence ID" value="RXF72580.1"/>
    <property type="molecule type" value="Genomic_DNA"/>
</dbReference>
<dbReference type="InterPro" id="IPR050300">
    <property type="entry name" value="GDXG_lipolytic_enzyme"/>
</dbReference>
<dbReference type="PANTHER" id="PTHR48081:SF6">
    <property type="entry name" value="PEPTIDASE S9 PROLYL OLIGOPEPTIDASE CATALYTIC DOMAIN-CONTAINING PROTEIN"/>
    <property type="match status" value="1"/>
</dbReference>
<dbReference type="RefSeq" id="WP_128767765.1">
    <property type="nucleotide sequence ID" value="NZ_RXOC01000001.1"/>
</dbReference>
<dbReference type="SUPFAM" id="SSF53474">
    <property type="entry name" value="alpha/beta-Hydrolases"/>
    <property type="match status" value="1"/>
</dbReference>
<organism evidence="3 4">
    <name type="scientific">Arcticibacter tournemirensis</name>
    <dbReference type="NCBI Taxonomy" id="699437"/>
    <lineage>
        <taxon>Bacteria</taxon>
        <taxon>Pseudomonadati</taxon>
        <taxon>Bacteroidota</taxon>
        <taxon>Sphingobacteriia</taxon>
        <taxon>Sphingobacteriales</taxon>
        <taxon>Sphingobacteriaceae</taxon>
        <taxon>Arcticibacter</taxon>
    </lineage>
</organism>
<protein>
    <submittedName>
        <fullName evidence="3">Alpha/beta hydrolase</fullName>
    </submittedName>
</protein>
<proteinExistence type="predicted"/>
<keyword evidence="1 3" id="KW-0378">Hydrolase</keyword>
<dbReference type="Proteomes" id="UP000290848">
    <property type="component" value="Unassembled WGS sequence"/>
</dbReference>
<dbReference type="PANTHER" id="PTHR48081">
    <property type="entry name" value="AB HYDROLASE SUPERFAMILY PROTEIN C4A8.06C"/>
    <property type="match status" value="1"/>
</dbReference>